<keyword evidence="4" id="KW-0479">Metal-binding</keyword>
<protein>
    <recommendedName>
        <fullName evidence="4">Enolase-phosphatase E1</fullName>
        <ecNumber evidence="4">3.1.3.77</ecNumber>
    </recommendedName>
    <alternativeName>
        <fullName evidence="4">2,3-diketo-5-methylthio-1-phosphopentane phosphatase</fullName>
    </alternativeName>
</protein>
<dbReference type="SFLD" id="SFLDG01129">
    <property type="entry name" value="C1.5:_HAD__Beta-PGM__Phosphata"/>
    <property type="match status" value="1"/>
</dbReference>
<dbReference type="SFLD" id="SFLDS00003">
    <property type="entry name" value="Haloacid_Dehalogenase"/>
    <property type="match status" value="1"/>
</dbReference>
<dbReference type="NCBIfam" id="TIGR01691">
    <property type="entry name" value="enolase-ppase"/>
    <property type="match status" value="1"/>
</dbReference>
<organism evidence="5 6">
    <name type="scientific">Larsenimonas suaedae</name>
    <dbReference type="NCBI Taxonomy" id="1851019"/>
    <lineage>
        <taxon>Bacteria</taxon>
        <taxon>Pseudomonadati</taxon>
        <taxon>Pseudomonadota</taxon>
        <taxon>Gammaproteobacteria</taxon>
        <taxon>Oceanospirillales</taxon>
        <taxon>Halomonadaceae</taxon>
        <taxon>Larsenimonas</taxon>
    </lineage>
</organism>
<evidence type="ECO:0000313" key="6">
    <source>
        <dbReference type="Proteomes" id="UP001269375"/>
    </source>
</evidence>
<dbReference type="Pfam" id="PF00702">
    <property type="entry name" value="Hydrolase"/>
    <property type="match status" value="1"/>
</dbReference>
<comment type="pathway">
    <text evidence="4">Amino-acid biosynthesis; L-methionine biosynthesis via salvage pathway; L-methionine from S-methyl-5-thio-alpha-D-ribose 1-phosphate: step 3/6.</text>
</comment>
<dbReference type="HAMAP" id="MF_01681">
    <property type="entry name" value="Salvage_MtnC"/>
    <property type="match status" value="1"/>
</dbReference>
<dbReference type="InterPro" id="IPR006439">
    <property type="entry name" value="HAD-SF_hydro_IA"/>
</dbReference>
<dbReference type="InterPro" id="IPR023943">
    <property type="entry name" value="Enolase-ppase_E1"/>
</dbReference>
<comment type="catalytic activity">
    <reaction evidence="4">
        <text>5-methylsulfanyl-2,3-dioxopentyl phosphate + H2O = 1,2-dihydroxy-5-(methylsulfanyl)pent-1-en-3-one + phosphate</text>
        <dbReference type="Rhea" id="RHEA:21700"/>
        <dbReference type="ChEBI" id="CHEBI:15377"/>
        <dbReference type="ChEBI" id="CHEBI:43474"/>
        <dbReference type="ChEBI" id="CHEBI:49252"/>
        <dbReference type="ChEBI" id="CHEBI:58828"/>
        <dbReference type="EC" id="3.1.3.77"/>
    </reaction>
</comment>
<dbReference type="EC" id="3.1.3.77" evidence="4"/>
<dbReference type="NCBIfam" id="TIGR01549">
    <property type="entry name" value="HAD-SF-IA-v1"/>
    <property type="match status" value="1"/>
</dbReference>
<keyword evidence="4" id="KW-0460">Magnesium</keyword>
<dbReference type="PANTHER" id="PTHR20371">
    <property type="entry name" value="ENOLASE-PHOSPHATASE E1"/>
    <property type="match status" value="1"/>
</dbReference>
<dbReference type="EMBL" id="JARWAO010000002">
    <property type="protein sequence ID" value="MDR5895438.1"/>
    <property type="molecule type" value="Genomic_DNA"/>
</dbReference>
<reference evidence="5 6" key="1">
    <citation type="submission" date="2023-04" db="EMBL/GenBank/DDBJ databases">
        <title>A long-awaited taxogenomic arrangement of the family Halomonadaceae.</title>
        <authorList>
            <person name="De La Haba R."/>
            <person name="Chuvochina M."/>
            <person name="Wittouck S."/>
            <person name="Arahal D.R."/>
            <person name="Sanchez-Porro C."/>
            <person name="Hugenholtz P."/>
            <person name="Ventosa A."/>
        </authorList>
    </citation>
    <scope>NUCLEOTIDE SEQUENCE [LARGE SCALE GENOMIC DNA]</scope>
    <source>
        <strain evidence="5 6">DSM 22428</strain>
    </source>
</reference>
<evidence type="ECO:0000256" key="2">
    <source>
        <dbReference type="ARBA" id="ARBA00022801"/>
    </source>
</evidence>
<dbReference type="Gene3D" id="1.10.720.60">
    <property type="match status" value="1"/>
</dbReference>
<comment type="cofactor">
    <cofactor evidence="4">
        <name>Mg(2+)</name>
        <dbReference type="ChEBI" id="CHEBI:18420"/>
    </cofactor>
    <text evidence="4">Binds 1 Mg(2+) ion per subunit.</text>
</comment>
<dbReference type="Gene3D" id="3.40.50.1000">
    <property type="entry name" value="HAD superfamily/HAD-like"/>
    <property type="match status" value="1"/>
</dbReference>
<gene>
    <name evidence="4 5" type="primary">mtnC</name>
    <name evidence="5" type="ORF">QC825_05050</name>
</gene>
<comment type="similarity">
    <text evidence="4">Belongs to the HAD-like hydrolase superfamily. MasA/MtnC family.</text>
</comment>
<dbReference type="Proteomes" id="UP001269375">
    <property type="component" value="Unassembled WGS sequence"/>
</dbReference>
<proteinExistence type="inferred from homology"/>
<dbReference type="SFLD" id="SFLDF00044">
    <property type="entry name" value="enolase-phosphatase"/>
    <property type="match status" value="1"/>
</dbReference>
<dbReference type="PANTHER" id="PTHR20371:SF1">
    <property type="entry name" value="ENOLASE-PHOSPHATASE E1"/>
    <property type="match status" value="1"/>
</dbReference>
<dbReference type="SFLD" id="SFLDG01133">
    <property type="entry name" value="C1.5.4:_Enolase-phosphatase_Li"/>
    <property type="match status" value="1"/>
</dbReference>
<keyword evidence="1 4" id="KW-0028">Amino-acid biosynthesis</keyword>
<keyword evidence="6" id="KW-1185">Reference proteome</keyword>
<evidence type="ECO:0000256" key="3">
    <source>
        <dbReference type="ARBA" id="ARBA00023167"/>
    </source>
</evidence>
<dbReference type="InterPro" id="IPR023214">
    <property type="entry name" value="HAD_sf"/>
</dbReference>
<dbReference type="InterPro" id="IPR036412">
    <property type="entry name" value="HAD-like_sf"/>
</dbReference>
<comment type="subunit">
    <text evidence="4">Monomer.</text>
</comment>
<dbReference type="RefSeq" id="WP_251591276.1">
    <property type="nucleotide sequence ID" value="NZ_JAMLJI010000001.1"/>
</dbReference>
<comment type="function">
    <text evidence="4">Bifunctional enzyme that catalyzes the enolization of 2,3-diketo-5-methylthiopentyl-1-phosphate (DK-MTP-1-P) into the intermediate 2-hydroxy-3-keto-5-methylthiopentenyl-1-phosphate (HK-MTPenyl-1-P), which is then dephosphorylated to form the acireductone 1,2-dihydroxy-3-keto-5-methylthiopentene (DHK-MTPene).</text>
</comment>
<accession>A0ABU1GVT3</accession>
<dbReference type="CDD" id="cd01629">
    <property type="entry name" value="HAD_EP"/>
    <property type="match status" value="1"/>
</dbReference>
<name>A0ABU1GVT3_9GAMM</name>
<keyword evidence="2 4" id="KW-0378">Hydrolase</keyword>
<dbReference type="SUPFAM" id="SSF56784">
    <property type="entry name" value="HAD-like"/>
    <property type="match status" value="1"/>
</dbReference>
<evidence type="ECO:0000256" key="4">
    <source>
        <dbReference type="HAMAP-Rule" id="MF_01681"/>
    </source>
</evidence>
<dbReference type="GO" id="GO:0043874">
    <property type="term" value="F:acireductone synthase activity"/>
    <property type="evidence" value="ECO:0007669"/>
    <property type="project" value="UniProtKB-EC"/>
</dbReference>
<sequence length="228" mass="25705">MIKAIVTDIEGTTSSIAFVHEVLFPYARERLPQWLEARAGQPAVAEQLDAVRAMTSEEDASVERLADVLVQWIDEDRKATPLKTLQGMIWEEGYREGDFKSHIYPDAAECLKAWHDQGLELSIYSSGSVHAQKLMFAHTELGDITPLITHYFDTTLGAKRDSDSYRRMLDVLAVPPEEVLFLSDVPAELDAAEDVGIRTCQLVRDPDMETGHHHCVHRFDEIDLDELA</sequence>
<comment type="caution">
    <text evidence="5">The sequence shown here is derived from an EMBL/GenBank/DDBJ whole genome shotgun (WGS) entry which is preliminary data.</text>
</comment>
<keyword evidence="3 4" id="KW-0486">Methionine biosynthesis</keyword>
<comment type="pathway">
    <text evidence="4">Amino-acid biosynthesis; L-methionine biosynthesis via salvage pathway; L-methionine from S-methyl-5-thio-alpha-D-ribose 1-phosphate: step 4/6.</text>
</comment>
<evidence type="ECO:0000313" key="5">
    <source>
        <dbReference type="EMBL" id="MDR5895438.1"/>
    </source>
</evidence>
<evidence type="ECO:0000256" key="1">
    <source>
        <dbReference type="ARBA" id="ARBA00022605"/>
    </source>
</evidence>